<dbReference type="InterPro" id="IPR036457">
    <property type="entry name" value="PPM-type-like_dom_sf"/>
</dbReference>
<dbReference type="PANTHER" id="PTHR47447">
    <property type="entry name" value="OS03G0856100 PROTEIN"/>
    <property type="match status" value="1"/>
</dbReference>
<dbReference type="Pfam" id="PF13812">
    <property type="entry name" value="PPR_3"/>
    <property type="match status" value="1"/>
</dbReference>
<organism evidence="4 5">
    <name type="scientific">Durusdinium trenchii</name>
    <dbReference type="NCBI Taxonomy" id="1381693"/>
    <lineage>
        <taxon>Eukaryota</taxon>
        <taxon>Sar</taxon>
        <taxon>Alveolata</taxon>
        <taxon>Dinophyceae</taxon>
        <taxon>Suessiales</taxon>
        <taxon>Symbiodiniaceae</taxon>
        <taxon>Durusdinium</taxon>
    </lineage>
</organism>
<feature type="domain" description="J" evidence="3">
    <location>
        <begin position="819"/>
        <end position="897"/>
    </location>
</feature>
<dbReference type="PANTHER" id="PTHR47447:SF17">
    <property type="entry name" value="OS12G0638900 PROTEIN"/>
    <property type="match status" value="1"/>
</dbReference>
<dbReference type="CDD" id="cd06257">
    <property type="entry name" value="DnaJ"/>
    <property type="match status" value="1"/>
</dbReference>
<comment type="caution">
    <text evidence="4">The sequence shown here is derived from an EMBL/GenBank/DDBJ whole genome shotgun (WGS) entry which is preliminary data.</text>
</comment>
<feature type="repeat" description="PPR" evidence="2">
    <location>
        <begin position="265"/>
        <end position="299"/>
    </location>
</feature>
<feature type="repeat" description="PPR" evidence="2">
    <location>
        <begin position="300"/>
        <end position="330"/>
    </location>
</feature>
<dbReference type="PROSITE" id="PS51375">
    <property type="entry name" value="PPR"/>
    <property type="match status" value="4"/>
</dbReference>
<dbReference type="InterPro" id="IPR001623">
    <property type="entry name" value="DnaJ_domain"/>
</dbReference>
<dbReference type="PROSITE" id="PS50076">
    <property type="entry name" value="DNAJ_2"/>
    <property type="match status" value="1"/>
</dbReference>
<sequence length="1507" mass="167951">MLIRARPTSAEANLARGSIDRRAVCFQDGLELRIACRDAPKVGLKRLKSVIQELPKDDFVYEEPVEKPMRQRLARKPRGTGWQRVGDKDVVAYTRACQSYGKLKRWQMGLALLEDLQKVNAVDAIFCTAVLSACRGASAWRAAVALLRQMGCSGNVPAPRVQHYGAVAACLEAAQKWAEAIQLLKVMDQRHVQPSLKFFGALLSACHRRARWEHALLLLDEMTLRRVEPDVVTFNAALAACGRGGRWRHSVHLLHQLRKSELEPTEVTRSSVMSALERSRQWELAIRFFEEMLDEQCTPDVITWNSLLSACESGGQWSSALHFLSEAERAVSWEPEKLSVLKPGYNSLISACAKAGLWEKCFHLLWRSSDGQRGADLVCYNSILLHLDSSKWRASLLLREDAASFARAPGVRPRMISAQDLTLSRAVATSLQEGSYGHFTAEVAVSMKSLMKMLQGGAPAALHGDDSLELALETFRLRSLAGEAEAPGLVRGLLRGLEAPALRWLACNEEFFRHCSAPMAFDPVKGQYLKVDSATNSCAPRERGPCEADGSWTWRPTRAARAAEKPTRAGYVNCDVPHDPIEYPLVVNTGASLVGQTDEDLNAPDRPRSMLLKELVKTGAAMKTPLFFLDQPAACFALFDGVRGGAAVEWCSKHFHTKLLPQLSASITSWHDPDLRDLFQSILAELDVSLQRERRERSGGSVVLGMEDLDRQQRGRGWRASVARMPWSRNQGILGSHATIKVISPNGTWRALDGRHTPSSLEEQKRIQALGAQVVGESSGPGVVRAPFVKKAEKAREWQIQEDATVEEEVRRVLEATPDSFATLGLGPEDTVDGKSARSSYKKLALKVHPDKAPEELKARAKEAFEKVEKAAATVEAFSETDLEATQCLQRVLHAAGARHASMSRATALKVLGVAEESTTEEAELGRKRIAEDLRRSQVNTSFQYGPLCFNCRPLTNAQNETDPVTERADLQLLLTLHRQVEPVVAEIAEIHFNFTGGRHYEVIEVISVFQVDRICRSVLRVVEAMRQTVGFLVCPIYFEDPSPEAGVGAALEERLLPSKWLRHYFSDVRQLARTGSTEVFTEQMMKEISSAWEPSEKELLALVLRLETWAADARSHGGFVMEQEAFSSIEVLVQRFLAMTVDFARSLSEDMSSMFRAPNYVVREMTPAGQSDTAEHARQEYATSVDVFKHQDDRLTLKPEFLSMLRDMPSPIYQASLHGKFQVCDTLPVTSAVPKGVPLEFLDEAGGWSHRDVTGAHRRVPSPLQLLQAVASRGTRLSNLFISVQVSPYLLTPASKCGSKQVIYDPSHCLVERQWAGYFFHLNPLPPFNVSVVYSGRPLGPHGDLASFEVHHVHVPSMDTQWSSLVSLFKSMNHHSPDTLFISPFVGNCQIIDRLMGTGTIKPKIVYMPFNPLIEPSYNEKPDFFAWWNEHRPAQNTAFSTLLVTRGDHELFRWCVIIALITSGVCDHESRIQKVNLFHRVRLSTIGVFFFFSLAPGYEQFSGLPC</sequence>
<dbReference type="SUPFAM" id="SSF81606">
    <property type="entry name" value="PP2C-like"/>
    <property type="match status" value="1"/>
</dbReference>
<dbReference type="InterPro" id="IPR002885">
    <property type="entry name" value="PPR_rpt"/>
</dbReference>
<dbReference type="InterPro" id="IPR036869">
    <property type="entry name" value="J_dom_sf"/>
</dbReference>
<protein>
    <recommendedName>
        <fullName evidence="3">J domain-containing protein</fullName>
    </recommendedName>
</protein>
<dbReference type="Gene3D" id="1.10.287.110">
    <property type="entry name" value="DnaJ domain"/>
    <property type="match status" value="1"/>
</dbReference>
<feature type="repeat" description="PPR" evidence="2">
    <location>
        <begin position="195"/>
        <end position="229"/>
    </location>
</feature>
<accession>A0ABP0R933</accession>
<dbReference type="InterPro" id="IPR011990">
    <property type="entry name" value="TPR-like_helical_dom_sf"/>
</dbReference>
<evidence type="ECO:0000256" key="1">
    <source>
        <dbReference type="ARBA" id="ARBA00022737"/>
    </source>
</evidence>
<dbReference type="SUPFAM" id="SSF46565">
    <property type="entry name" value="Chaperone J-domain"/>
    <property type="match status" value="1"/>
</dbReference>
<evidence type="ECO:0000313" key="5">
    <source>
        <dbReference type="Proteomes" id="UP001642484"/>
    </source>
</evidence>
<evidence type="ECO:0000256" key="2">
    <source>
        <dbReference type="PROSITE-ProRule" id="PRU00708"/>
    </source>
</evidence>
<evidence type="ECO:0000313" key="4">
    <source>
        <dbReference type="EMBL" id="CAK9097082.1"/>
    </source>
</evidence>
<dbReference type="Gene3D" id="1.25.40.10">
    <property type="entry name" value="Tetratricopeptide repeat domain"/>
    <property type="match status" value="2"/>
</dbReference>
<feature type="repeat" description="PPR" evidence="2">
    <location>
        <begin position="230"/>
        <end position="264"/>
    </location>
</feature>
<keyword evidence="5" id="KW-1185">Reference proteome</keyword>
<evidence type="ECO:0000259" key="3">
    <source>
        <dbReference type="PROSITE" id="PS50076"/>
    </source>
</evidence>
<reference evidence="4 5" key="1">
    <citation type="submission" date="2024-02" db="EMBL/GenBank/DDBJ databases">
        <authorList>
            <person name="Chen Y."/>
            <person name="Shah S."/>
            <person name="Dougan E. K."/>
            <person name="Thang M."/>
            <person name="Chan C."/>
        </authorList>
    </citation>
    <scope>NUCLEOTIDE SEQUENCE [LARGE SCALE GENOMIC DNA]</scope>
</reference>
<dbReference type="EMBL" id="CAXAMN010025694">
    <property type="protein sequence ID" value="CAK9097082.1"/>
    <property type="molecule type" value="Genomic_DNA"/>
</dbReference>
<dbReference type="Pfam" id="PF00226">
    <property type="entry name" value="DnaJ"/>
    <property type="match status" value="1"/>
</dbReference>
<dbReference type="Proteomes" id="UP001642484">
    <property type="component" value="Unassembled WGS sequence"/>
</dbReference>
<proteinExistence type="predicted"/>
<name>A0ABP0R933_9DINO</name>
<dbReference type="Pfam" id="PF13041">
    <property type="entry name" value="PPR_2"/>
    <property type="match status" value="1"/>
</dbReference>
<dbReference type="SMART" id="SM00271">
    <property type="entry name" value="DnaJ"/>
    <property type="match status" value="1"/>
</dbReference>
<dbReference type="NCBIfam" id="TIGR00756">
    <property type="entry name" value="PPR"/>
    <property type="match status" value="2"/>
</dbReference>
<keyword evidence="1" id="KW-0677">Repeat</keyword>
<gene>
    <name evidence="4" type="ORF">CCMP2556_LOCUS46115</name>
</gene>
<dbReference type="Pfam" id="PF01535">
    <property type="entry name" value="PPR"/>
    <property type="match status" value="1"/>
</dbReference>
<dbReference type="Gene3D" id="3.60.40.10">
    <property type="entry name" value="PPM-type phosphatase domain"/>
    <property type="match status" value="1"/>
</dbReference>